<dbReference type="Proteomes" id="UP000237000">
    <property type="component" value="Unassembled WGS sequence"/>
</dbReference>
<name>A0A2P5FSB5_TREOI</name>
<dbReference type="STRING" id="63057.A0A2P5FSB5"/>
<dbReference type="FunCoup" id="A0A2P5FSB5">
    <property type="interactions" value="396"/>
</dbReference>
<gene>
    <name evidence="1" type="ORF">TorRG33x02_037350</name>
</gene>
<dbReference type="GO" id="GO:0006355">
    <property type="term" value="P:regulation of DNA-templated transcription"/>
    <property type="evidence" value="ECO:0007669"/>
    <property type="project" value="InterPro"/>
</dbReference>
<comment type="caution">
    <text evidence="1">The sequence shown here is derived from an EMBL/GenBank/DDBJ whole genome shotgun (WGS) entry which is preliminary data.</text>
</comment>
<dbReference type="PANTHER" id="PTHR35133:SF1">
    <property type="entry name" value="PROTEIN EFFECTOR OF TRANSCRIPTION 2-RELATED"/>
    <property type="match status" value="1"/>
</dbReference>
<organism evidence="1 2">
    <name type="scientific">Trema orientale</name>
    <name type="common">Charcoal tree</name>
    <name type="synonym">Celtis orientalis</name>
    <dbReference type="NCBI Taxonomy" id="63057"/>
    <lineage>
        <taxon>Eukaryota</taxon>
        <taxon>Viridiplantae</taxon>
        <taxon>Streptophyta</taxon>
        <taxon>Embryophyta</taxon>
        <taxon>Tracheophyta</taxon>
        <taxon>Spermatophyta</taxon>
        <taxon>Magnoliopsida</taxon>
        <taxon>eudicotyledons</taxon>
        <taxon>Gunneridae</taxon>
        <taxon>Pentapetalae</taxon>
        <taxon>rosids</taxon>
        <taxon>fabids</taxon>
        <taxon>Rosales</taxon>
        <taxon>Cannabaceae</taxon>
        <taxon>Trema</taxon>
    </lineage>
</organism>
<dbReference type="OrthoDB" id="1922121at2759"/>
<reference evidence="2" key="1">
    <citation type="submission" date="2016-06" db="EMBL/GenBank/DDBJ databases">
        <title>Parallel loss of symbiosis genes in relatives of nitrogen-fixing non-legume Parasponia.</title>
        <authorList>
            <person name="Van Velzen R."/>
            <person name="Holmer R."/>
            <person name="Bu F."/>
            <person name="Rutten L."/>
            <person name="Van Zeijl A."/>
            <person name="Liu W."/>
            <person name="Santuari L."/>
            <person name="Cao Q."/>
            <person name="Sharma T."/>
            <person name="Shen D."/>
            <person name="Roswanjaya Y."/>
            <person name="Wardhani T."/>
            <person name="Kalhor M.S."/>
            <person name="Jansen J."/>
            <person name="Van den Hoogen J."/>
            <person name="Gungor B."/>
            <person name="Hartog M."/>
            <person name="Hontelez J."/>
            <person name="Verver J."/>
            <person name="Yang W.-C."/>
            <person name="Schijlen E."/>
            <person name="Repin R."/>
            <person name="Schilthuizen M."/>
            <person name="Schranz E."/>
            <person name="Heidstra R."/>
            <person name="Miyata K."/>
            <person name="Fedorova E."/>
            <person name="Kohlen W."/>
            <person name="Bisseling T."/>
            <person name="Smit S."/>
            <person name="Geurts R."/>
        </authorList>
    </citation>
    <scope>NUCLEOTIDE SEQUENCE [LARGE SCALE GENOMIC DNA]</scope>
    <source>
        <strain evidence="2">cv. RG33-2</strain>
    </source>
</reference>
<proteinExistence type="predicted"/>
<dbReference type="Pfam" id="PF19239">
    <property type="entry name" value="GIY_YIG_domain"/>
    <property type="match status" value="1"/>
</dbReference>
<dbReference type="InParanoid" id="A0A2P5FSB5"/>
<dbReference type="GO" id="GO:0003677">
    <property type="term" value="F:DNA binding"/>
    <property type="evidence" value="ECO:0007669"/>
    <property type="project" value="InterPro"/>
</dbReference>
<evidence type="ECO:0000313" key="2">
    <source>
        <dbReference type="Proteomes" id="UP000237000"/>
    </source>
</evidence>
<keyword evidence="2" id="KW-1185">Reference proteome</keyword>
<evidence type="ECO:0008006" key="3">
    <source>
        <dbReference type="Google" id="ProtNLM"/>
    </source>
</evidence>
<dbReference type="PANTHER" id="PTHR35133">
    <property type="entry name" value="PROTEIN EFFECTOR OF TRANSCRIPTION 2-RELATED"/>
    <property type="match status" value="1"/>
</dbReference>
<evidence type="ECO:0000313" key="1">
    <source>
        <dbReference type="EMBL" id="POO00661.1"/>
    </source>
</evidence>
<sequence length="356" mass="40548">MVAGDPGVVVSRLKREDCKRTKHDRHFSKWEILVGPSDWEDYFLGKEGAERYRVHNLPRDSGPGVYELGIAVSRTGLGRDIGKLDPERIVVVYLGQAECVRTRLQRYGRSGAHLGSSYPIGFPTDWKTALQKGPGLFEEILLSGYPIVFRWAPMQSKSDAIRTETQLLNTFDYAWNASINGSRRPDDILQKLKKISSSTTHFSDIARKLVLFRHKQVGIRIEARKLPSAENKFSTSNDDEESQYNFLFRVFKFGRSQPRLVLDRNTIMEEKTTICGAILSHDSICRRPPVEGRKRFLAMIRKGCHRLQSTILSVRASLLHVDSSCLMAFLAEVRQFKETKGVLSTKEREFINPTLS</sequence>
<accession>A0A2P5FSB5</accession>
<dbReference type="AlphaFoldDB" id="A0A2P5FSB5"/>
<dbReference type="EMBL" id="JXTC01000012">
    <property type="protein sequence ID" value="POO00661.1"/>
    <property type="molecule type" value="Genomic_DNA"/>
</dbReference>
<dbReference type="InterPro" id="IPR038909">
    <property type="entry name" value="Effector_transcript"/>
</dbReference>
<protein>
    <recommendedName>
        <fullName evidence="3">GIY-YIG nuclease superfamily</fullName>
    </recommendedName>
</protein>